<evidence type="ECO:0000313" key="1">
    <source>
        <dbReference type="EMBL" id="JAD37416.1"/>
    </source>
</evidence>
<reference evidence="1" key="1">
    <citation type="submission" date="2014-09" db="EMBL/GenBank/DDBJ databases">
        <authorList>
            <person name="Magalhaes I.L.F."/>
            <person name="Oliveira U."/>
            <person name="Santos F.R."/>
            <person name="Vidigal T.H.D.A."/>
            <person name="Brescovit A.D."/>
            <person name="Santos A.J."/>
        </authorList>
    </citation>
    <scope>NUCLEOTIDE SEQUENCE</scope>
    <source>
        <tissue evidence="1">Shoot tissue taken approximately 20 cm above the soil surface</tissue>
    </source>
</reference>
<dbReference type="AlphaFoldDB" id="A0A0A8ZF33"/>
<organism evidence="1">
    <name type="scientific">Arundo donax</name>
    <name type="common">Giant reed</name>
    <name type="synonym">Donax arundinaceus</name>
    <dbReference type="NCBI Taxonomy" id="35708"/>
    <lineage>
        <taxon>Eukaryota</taxon>
        <taxon>Viridiplantae</taxon>
        <taxon>Streptophyta</taxon>
        <taxon>Embryophyta</taxon>
        <taxon>Tracheophyta</taxon>
        <taxon>Spermatophyta</taxon>
        <taxon>Magnoliopsida</taxon>
        <taxon>Liliopsida</taxon>
        <taxon>Poales</taxon>
        <taxon>Poaceae</taxon>
        <taxon>PACMAD clade</taxon>
        <taxon>Arundinoideae</taxon>
        <taxon>Arundineae</taxon>
        <taxon>Arundo</taxon>
    </lineage>
</organism>
<dbReference type="EMBL" id="GBRH01260479">
    <property type="protein sequence ID" value="JAD37416.1"/>
    <property type="molecule type" value="Transcribed_RNA"/>
</dbReference>
<protein>
    <submittedName>
        <fullName evidence="1">Uncharacterized protein</fullName>
    </submittedName>
</protein>
<proteinExistence type="predicted"/>
<reference evidence="1" key="2">
    <citation type="journal article" date="2015" name="Data Brief">
        <title>Shoot transcriptome of the giant reed, Arundo donax.</title>
        <authorList>
            <person name="Barrero R.A."/>
            <person name="Guerrero F.D."/>
            <person name="Moolhuijzen P."/>
            <person name="Goolsby J.A."/>
            <person name="Tidwell J."/>
            <person name="Bellgard S.E."/>
            <person name="Bellgard M.I."/>
        </authorList>
    </citation>
    <scope>NUCLEOTIDE SEQUENCE</scope>
    <source>
        <tissue evidence="1">Shoot tissue taken approximately 20 cm above the soil surface</tissue>
    </source>
</reference>
<name>A0A0A8ZF33_ARUDO</name>
<sequence length="39" mass="4834">MYRVRNVMTSNTKIHKTLQCDDSVWDQKEAHHQWHEDEH</sequence>
<accession>A0A0A8ZF33</accession>